<dbReference type="Proteomes" id="UP001497680">
    <property type="component" value="Unassembled WGS sequence"/>
</dbReference>
<comment type="caution">
    <text evidence="1">The sequence shown here is derived from an EMBL/GenBank/DDBJ whole genome shotgun (WGS) entry which is preliminary data.</text>
</comment>
<organism evidence="1 2">
    <name type="scientific">Hypoxylon rubiginosum</name>
    <dbReference type="NCBI Taxonomy" id="110542"/>
    <lineage>
        <taxon>Eukaryota</taxon>
        <taxon>Fungi</taxon>
        <taxon>Dikarya</taxon>
        <taxon>Ascomycota</taxon>
        <taxon>Pezizomycotina</taxon>
        <taxon>Sordariomycetes</taxon>
        <taxon>Xylariomycetidae</taxon>
        <taxon>Xylariales</taxon>
        <taxon>Hypoxylaceae</taxon>
        <taxon>Hypoxylon</taxon>
    </lineage>
</organism>
<proteinExistence type="predicted"/>
<evidence type="ECO:0000313" key="1">
    <source>
        <dbReference type="EMBL" id="KAI6080340.1"/>
    </source>
</evidence>
<name>A0ACC0CIX3_9PEZI</name>
<gene>
    <name evidence="1" type="ORF">F4821DRAFT_251684</name>
</gene>
<protein>
    <submittedName>
        <fullName evidence="1">Uncharacterized protein</fullName>
    </submittedName>
</protein>
<accession>A0ACC0CIX3</accession>
<sequence>MDGPLTPFGRAVKLFLDQPSKRRQPRFIQSLRNRNNAITANDINTLLIKFEKDSSQKGPKKVLRQVFNAIRDYDAVITTLVSADPMPSALIWGGMKAAMECFTRYSMVFERVEGQLRRLARELDHLKEYEKLFKTSSIMQDLLTQTYMDVIGFWAKVEDLCSSSGTQIL</sequence>
<evidence type="ECO:0000313" key="2">
    <source>
        <dbReference type="Proteomes" id="UP001497680"/>
    </source>
</evidence>
<reference evidence="1 2" key="1">
    <citation type="journal article" date="2022" name="New Phytol.">
        <title>Ecological generalism drives hyperdiversity of secondary metabolite gene clusters in xylarialean endophytes.</title>
        <authorList>
            <person name="Franco M.E.E."/>
            <person name="Wisecaver J.H."/>
            <person name="Arnold A.E."/>
            <person name="Ju Y.M."/>
            <person name="Slot J.C."/>
            <person name="Ahrendt S."/>
            <person name="Moore L.P."/>
            <person name="Eastman K.E."/>
            <person name="Scott K."/>
            <person name="Konkel Z."/>
            <person name="Mondo S.J."/>
            <person name="Kuo A."/>
            <person name="Hayes R.D."/>
            <person name="Haridas S."/>
            <person name="Andreopoulos B."/>
            <person name="Riley R."/>
            <person name="LaButti K."/>
            <person name="Pangilinan J."/>
            <person name="Lipzen A."/>
            <person name="Amirebrahimi M."/>
            <person name="Yan J."/>
            <person name="Adam C."/>
            <person name="Keymanesh K."/>
            <person name="Ng V."/>
            <person name="Louie K."/>
            <person name="Northen T."/>
            <person name="Drula E."/>
            <person name="Henrissat B."/>
            <person name="Hsieh H.M."/>
            <person name="Youens-Clark K."/>
            <person name="Lutzoni F."/>
            <person name="Miadlikowska J."/>
            <person name="Eastwood D.C."/>
            <person name="Hamelin R.C."/>
            <person name="Grigoriev I.V."/>
            <person name="U'Ren J.M."/>
        </authorList>
    </citation>
    <scope>NUCLEOTIDE SEQUENCE [LARGE SCALE GENOMIC DNA]</scope>
    <source>
        <strain evidence="1 2">ER1909</strain>
    </source>
</reference>
<dbReference type="EMBL" id="MU394452">
    <property type="protein sequence ID" value="KAI6080340.1"/>
    <property type="molecule type" value="Genomic_DNA"/>
</dbReference>
<keyword evidence="2" id="KW-1185">Reference proteome</keyword>